<evidence type="ECO:0000256" key="1">
    <source>
        <dbReference type="ARBA" id="ARBA00004141"/>
    </source>
</evidence>
<dbReference type="Proteomes" id="UP000697127">
    <property type="component" value="Unassembled WGS sequence"/>
</dbReference>
<evidence type="ECO:0000256" key="3">
    <source>
        <dbReference type="ARBA" id="ARBA00022989"/>
    </source>
</evidence>
<feature type="transmembrane region" description="Helical" evidence="5">
    <location>
        <begin position="626"/>
        <end position="644"/>
    </location>
</feature>
<feature type="transmembrane region" description="Helical" evidence="5">
    <location>
        <begin position="294"/>
        <end position="312"/>
    </location>
</feature>
<name>A0A9P6WKD6_9ASCO</name>
<organism evidence="7 8">
    <name type="scientific">Pichia californica</name>
    <dbReference type="NCBI Taxonomy" id="460514"/>
    <lineage>
        <taxon>Eukaryota</taxon>
        <taxon>Fungi</taxon>
        <taxon>Dikarya</taxon>
        <taxon>Ascomycota</taxon>
        <taxon>Saccharomycotina</taxon>
        <taxon>Pichiomycetes</taxon>
        <taxon>Pichiales</taxon>
        <taxon>Pichiaceae</taxon>
        <taxon>Pichia</taxon>
    </lineage>
</organism>
<gene>
    <name evidence="7" type="ORF">C6P40_000540</name>
</gene>
<dbReference type="InterPro" id="IPR000620">
    <property type="entry name" value="EamA_dom"/>
</dbReference>
<keyword evidence="8" id="KW-1185">Reference proteome</keyword>
<dbReference type="SUPFAM" id="SSF103481">
    <property type="entry name" value="Multidrug resistance efflux transporter EmrE"/>
    <property type="match status" value="2"/>
</dbReference>
<dbReference type="Pfam" id="PF00892">
    <property type="entry name" value="EamA"/>
    <property type="match status" value="1"/>
</dbReference>
<feature type="transmembrane region" description="Helical" evidence="5">
    <location>
        <begin position="332"/>
        <end position="355"/>
    </location>
</feature>
<dbReference type="EMBL" id="PUHW01000123">
    <property type="protein sequence ID" value="KAG0688779.1"/>
    <property type="molecule type" value="Genomic_DNA"/>
</dbReference>
<keyword evidence="4 5" id="KW-0472">Membrane</keyword>
<proteinExistence type="predicted"/>
<feature type="transmembrane region" description="Helical" evidence="5">
    <location>
        <begin position="600"/>
        <end position="620"/>
    </location>
</feature>
<dbReference type="GO" id="GO:0000329">
    <property type="term" value="C:fungal-type vacuole membrane"/>
    <property type="evidence" value="ECO:0007669"/>
    <property type="project" value="TreeGrafter"/>
</dbReference>
<feature type="transmembrane region" description="Helical" evidence="5">
    <location>
        <begin position="569"/>
        <end position="588"/>
    </location>
</feature>
<feature type="transmembrane region" description="Helical" evidence="5">
    <location>
        <begin position="500"/>
        <end position="521"/>
    </location>
</feature>
<feature type="transmembrane region" description="Helical" evidence="5">
    <location>
        <begin position="533"/>
        <end position="557"/>
    </location>
</feature>
<dbReference type="PANTHER" id="PTHR23051:SF0">
    <property type="entry name" value="SOLUTE CARRIER FAMILY 35 MEMBER F5"/>
    <property type="match status" value="1"/>
</dbReference>
<feature type="transmembrane region" description="Helical" evidence="5">
    <location>
        <begin position="462"/>
        <end position="480"/>
    </location>
</feature>
<evidence type="ECO:0000256" key="5">
    <source>
        <dbReference type="SAM" id="Phobius"/>
    </source>
</evidence>
<feature type="domain" description="EamA" evidence="6">
    <location>
        <begin position="403"/>
        <end position="479"/>
    </location>
</feature>
<evidence type="ECO:0000259" key="6">
    <source>
        <dbReference type="Pfam" id="PF00892"/>
    </source>
</evidence>
<comment type="subcellular location">
    <subcellularLocation>
        <location evidence="1">Membrane</location>
        <topology evidence="1">Multi-pass membrane protein</topology>
    </subcellularLocation>
</comment>
<evidence type="ECO:0000256" key="2">
    <source>
        <dbReference type="ARBA" id="ARBA00022692"/>
    </source>
</evidence>
<comment type="caution">
    <text evidence="7">The sequence shown here is derived from an EMBL/GenBank/DDBJ whole genome shotgun (WGS) entry which is preliminary data.</text>
</comment>
<feature type="transmembrane region" description="Helical" evidence="5">
    <location>
        <begin position="438"/>
        <end position="455"/>
    </location>
</feature>
<evidence type="ECO:0000313" key="7">
    <source>
        <dbReference type="EMBL" id="KAG0688779.1"/>
    </source>
</evidence>
<dbReference type="InterPro" id="IPR037185">
    <property type="entry name" value="EmrE-like"/>
</dbReference>
<evidence type="ECO:0000313" key="8">
    <source>
        <dbReference type="Proteomes" id="UP000697127"/>
    </source>
</evidence>
<sequence>MHTEQYQLNQQNQNINIYNDDHNIINIFNDSINDFDLINSKNNELNNELKNELNNDNENNFINESNQLIDPIEQLLMSSDVSPLSHSDFNDDIYDPNQLNNYLQNDLFNQSPTYDSYFNDNELIYPSELDLEKCNSLHDYSSISNIMYTNKIKDKLRKNRYLSSTDLSISNSTTTINNSAKIMKNCSSNNLASFQKRTKLRSKSAGAILSHKHVPITKSDFNFSTFSGNKDGKLLYRSPKSLVKSPKFVEPLSSLLFPVLSPTSLKSNNENDRISQEQIYDEVVDIIVTEEKNIWISGLILLFFSVLSWILSTQLLNNVMKKTSFDHPLFSSYFNGGMFIFFGLKSLISDFWINLQKLKLNKKKSNINQTETENCILENHQYNSYNSSNENQSIFETPHLRLSHKEIIIVSAFASLLYFTNCFLGSSALKYTSASNQTILATSSSVFSLIIGVILKFEKFTIGKLISVICSMFGILFITFSSSIKSSNLLISNNLSNENIGNLLAIIGACSYSGFLALIRIKLGEQTDSDCNSLVYGYMGFITFICGLPILFIFNYFNWEHFEFPNDKNILIMVLLSSMLGTISDYLGSLASLITSPLTVSLSLSTAIPITMFIDSYFIGDSNFTLNYWIGLILIISSFIFSNIENQNEIVEIAIENAIEEAIQHDEQLLTLLSPRLSPALYEQYQSHFNNNNNDLTKVKDIPGLSIDQNINTDIQNQNDEEYDYNDNQEQQRLVVTGGQNHKYFFREIKD</sequence>
<dbReference type="AlphaFoldDB" id="A0A9P6WKD6"/>
<accession>A0A9P6WKD6</accession>
<feature type="transmembrane region" description="Helical" evidence="5">
    <location>
        <begin position="407"/>
        <end position="426"/>
    </location>
</feature>
<keyword evidence="3 5" id="KW-1133">Transmembrane helix</keyword>
<dbReference type="PANTHER" id="PTHR23051">
    <property type="entry name" value="SOLUTE CARRIER FAMILY 35, MEMBER F5"/>
    <property type="match status" value="1"/>
</dbReference>
<keyword evidence="2 5" id="KW-0812">Transmembrane</keyword>
<evidence type="ECO:0000256" key="4">
    <source>
        <dbReference type="ARBA" id="ARBA00023136"/>
    </source>
</evidence>
<reference evidence="7" key="1">
    <citation type="submission" date="2020-11" db="EMBL/GenBank/DDBJ databases">
        <title>Kefir isolates.</title>
        <authorList>
            <person name="Marcisauskas S."/>
            <person name="Kim Y."/>
            <person name="Blasche S."/>
        </authorList>
    </citation>
    <scope>NUCLEOTIDE SEQUENCE</scope>
    <source>
        <strain evidence="7">Olga-1</strain>
    </source>
</reference>
<protein>
    <recommendedName>
        <fullName evidence="6">EamA domain-containing protein</fullName>
    </recommendedName>
</protein>